<accession>A0A7S0H6G8</accession>
<reference evidence="1" key="1">
    <citation type="submission" date="2021-01" db="EMBL/GenBank/DDBJ databases">
        <authorList>
            <person name="Corre E."/>
            <person name="Pelletier E."/>
            <person name="Niang G."/>
            <person name="Scheremetjew M."/>
            <person name="Finn R."/>
            <person name="Kale V."/>
            <person name="Holt S."/>
            <person name="Cochrane G."/>
            <person name="Meng A."/>
            <person name="Brown T."/>
            <person name="Cohen L."/>
        </authorList>
    </citation>
    <scope>NUCLEOTIDE SEQUENCE</scope>
    <source>
        <strain evidence="1">CCMP2058</strain>
    </source>
</reference>
<organism evidence="1">
    <name type="scientific">Amorphochlora amoebiformis</name>
    <dbReference type="NCBI Taxonomy" id="1561963"/>
    <lineage>
        <taxon>Eukaryota</taxon>
        <taxon>Sar</taxon>
        <taxon>Rhizaria</taxon>
        <taxon>Cercozoa</taxon>
        <taxon>Chlorarachniophyceae</taxon>
        <taxon>Amorphochlora</taxon>
    </lineage>
</organism>
<dbReference type="EMBL" id="HBEM01025853">
    <property type="protein sequence ID" value="CAD8458593.1"/>
    <property type="molecule type" value="Transcribed_RNA"/>
</dbReference>
<protein>
    <submittedName>
        <fullName evidence="1">Uncharacterized protein</fullName>
    </submittedName>
</protein>
<dbReference type="AlphaFoldDB" id="A0A7S0H6G8"/>
<sequence>MPRTRLIPEELHAASREVVKRWWSLVANSALHGGSTYGERSLARREMRRKARAIILRNEATKKLFLGAASQKKKARYILAGLLACVHVAHDGCIYEEITLKQRLKSWNEHVSNSNLDDQDTTKHYGICKHGKSRELDTCHECNKNRDRSVLSSCGRFRLRSCVNGEEMELFRLLNYRLAPCSSGRN</sequence>
<gene>
    <name evidence="1" type="ORF">LAMO00422_LOCUS17544</name>
</gene>
<name>A0A7S0H6G8_9EUKA</name>
<proteinExistence type="predicted"/>
<evidence type="ECO:0000313" key="1">
    <source>
        <dbReference type="EMBL" id="CAD8458593.1"/>
    </source>
</evidence>